<name>A0A5B6T8P1_9BACT</name>
<evidence type="ECO:0000313" key="2">
    <source>
        <dbReference type="EMBL" id="KAA3436287.1"/>
    </source>
</evidence>
<proteinExistence type="predicted"/>
<comment type="caution">
    <text evidence="2">The sequence shown here is derived from an EMBL/GenBank/DDBJ whole genome shotgun (WGS) entry which is preliminary data.</text>
</comment>
<keyword evidence="3" id="KW-1185">Reference proteome</keyword>
<feature type="chain" id="PRO_5022994719" description="Adhesin domain-containing protein" evidence="1">
    <location>
        <begin position="24"/>
        <end position="453"/>
    </location>
</feature>
<dbReference type="AlphaFoldDB" id="A0A5B6T8P1"/>
<organism evidence="2 3">
    <name type="scientific">Rufibacter hautae</name>
    <dbReference type="NCBI Taxonomy" id="2595005"/>
    <lineage>
        <taxon>Bacteria</taxon>
        <taxon>Pseudomonadati</taxon>
        <taxon>Bacteroidota</taxon>
        <taxon>Cytophagia</taxon>
        <taxon>Cytophagales</taxon>
        <taxon>Hymenobacteraceae</taxon>
        <taxon>Rufibacter</taxon>
    </lineage>
</organism>
<evidence type="ECO:0000313" key="3">
    <source>
        <dbReference type="Proteomes" id="UP000324133"/>
    </source>
</evidence>
<dbReference type="OrthoDB" id="1117657at2"/>
<feature type="signal peptide" evidence="1">
    <location>
        <begin position="1"/>
        <end position="23"/>
    </location>
</feature>
<dbReference type="RefSeq" id="WP_149092232.1">
    <property type="nucleotide sequence ID" value="NZ_VKKY01000003.1"/>
</dbReference>
<keyword evidence="1" id="KW-0732">Signal</keyword>
<evidence type="ECO:0000256" key="1">
    <source>
        <dbReference type="SAM" id="SignalP"/>
    </source>
</evidence>
<protein>
    <recommendedName>
        <fullName evidence="4">Adhesin domain-containing protein</fullName>
    </recommendedName>
</protein>
<gene>
    <name evidence="2" type="ORF">FOA19_17975</name>
</gene>
<dbReference type="EMBL" id="VKKY01000003">
    <property type="protein sequence ID" value="KAA3436287.1"/>
    <property type="molecule type" value="Genomic_DNA"/>
</dbReference>
<reference evidence="2 3" key="1">
    <citation type="submission" date="2019-07" db="EMBL/GenBank/DDBJ databases">
        <title>Rufibacter sp. nov., isolated from lake sediment.</title>
        <authorList>
            <person name="Qu J.-H."/>
        </authorList>
    </citation>
    <scope>NUCLEOTIDE SEQUENCE [LARGE SCALE GENOMIC DNA]</scope>
    <source>
        <strain evidence="2 3">NBS58-1</strain>
    </source>
</reference>
<sequence>MKQPISKLVSLFCFCLALGTAQGQTPRASASCKEVLKEEIRVDVAPQVQQALTSLQVTEALAELPQVSPCEVKLEKIDLEHLSLPSFHLDQMNQVLIDTPQGPTEQITPEQPTPDLQGAYAYTKIKKVERSFKVGRSDKLNIENQFGRVDVQTWSRNEIAVEVTVVARAMTEEKAQEILNKINIRVNEDLGNNLLSFVTEREPMQIRSSSEKAFEINYLVKMPKGNPLRIANKYGLVQMPDFDGPTDLEVQYGKLTTGSLNNPKNRITVTYSGGECQLAYVKGGDLLFKYSHMRLLGADDINTVTAYSSITIDKVDMLTMASRYDSRFHIGSAGQITGTGSYSGIKIGSLRESASLNVKYCSGFEINNVSSNFRKLELTGGYTGMALGFADNSAFNFEVDTQYGSFKLDQDLANFSLKEVRNTSSTYKGKYGKSASPKGTVNVTSKYGSIAFN</sequence>
<accession>A0A5B6T8P1</accession>
<dbReference type="Proteomes" id="UP000324133">
    <property type="component" value="Unassembled WGS sequence"/>
</dbReference>
<evidence type="ECO:0008006" key="4">
    <source>
        <dbReference type="Google" id="ProtNLM"/>
    </source>
</evidence>